<accession>A0ABR8JJC6</accession>
<evidence type="ECO:0000313" key="1">
    <source>
        <dbReference type="EMBL" id="MBD2715726.1"/>
    </source>
</evidence>
<organism evidence="1 2">
    <name type="scientific">Hymenobacter duratus</name>
    <dbReference type="NCBI Taxonomy" id="2771356"/>
    <lineage>
        <taxon>Bacteria</taxon>
        <taxon>Pseudomonadati</taxon>
        <taxon>Bacteroidota</taxon>
        <taxon>Cytophagia</taxon>
        <taxon>Cytophagales</taxon>
        <taxon>Hymenobacteraceae</taxon>
        <taxon>Hymenobacter</taxon>
    </lineage>
</organism>
<sequence>MAVTKGKKKGNNYFEKQARYLAGNSVLLPDNAPASSPAAASFQDGAKQLYANSPHHILSIMPQTTALSIWAAFLSEWCPK</sequence>
<proteinExistence type="predicted"/>
<evidence type="ECO:0008006" key="3">
    <source>
        <dbReference type="Google" id="ProtNLM"/>
    </source>
</evidence>
<dbReference type="RefSeq" id="WP_190784698.1">
    <property type="nucleotide sequence ID" value="NZ_JACWZZ010000002.1"/>
</dbReference>
<evidence type="ECO:0000313" key="2">
    <source>
        <dbReference type="Proteomes" id="UP000642468"/>
    </source>
</evidence>
<name>A0ABR8JJC6_9BACT</name>
<keyword evidence="2" id="KW-1185">Reference proteome</keyword>
<dbReference type="Proteomes" id="UP000642468">
    <property type="component" value="Unassembled WGS sequence"/>
</dbReference>
<reference evidence="1 2" key="1">
    <citation type="submission" date="2020-09" db="EMBL/GenBank/DDBJ databases">
        <authorList>
            <person name="Kim M.K."/>
        </authorList>
    </citation>
    <scope>NUCLEOTIDE SEQUENCE [LARGE SCALE GENOMIC DNA]</scope>
    <source>
        <strain evidence="1 2">BT646</strain>
    </source>
</reference>
<gene>
    <name evidence="1" type="ORF">IC231_11825</name>
</gene>
<comment type="caution">
    <text evidence="1">The sequence shown here is derived from an EMBL/GenBank/DDBJ whole genome shotgun (WGS) entry which is preliminary data.</text>
</comment>
<protein>
    <recommendedName>
        <fullName evidence="3">Transposase</fullName>
    </recommendedName>
</protein>
<dbReference type="EMBL" id="JACWZZ010000002">
    <property type="protein sequence ID" value="MBD2715726.1"/>
    <property type="molecule type" value="Genomic_DNA"/>
</dbReference>